<evidence type="ECO:0000313" key="2">
    <source>
        <dbReference type="EMBL" id="VDK73124.1"/>
    </source>
</evidence>
<sequence length="107" mass="12138">MPHREPSAKEGEPTDISSTPAPDIKINGLNNLEKDGFHLYEPPCKRRKNNAVATEEFYSLKSPPVSTLTALEAQLKEHQSELDILDSKIMEHMTTLDTSLHRRTELR</sequence>
<dbReference type="AlphaFoldDB" id="A0A3P6U4T3"/>
<dbReference type="EMBL" id="UYRV01023145">
    <property type="protein sequence ID" value="VDK73124.1"/>
    <property type="molecule type" value="Genomic_DNA"/>
</dbReference>
<name>A0A3P6U4T3_CYLGO</name>
<feature type="compositionally biased region" description="Basic and acidic residues" evidence="1">
    <location>
        <begin position="1"/>
        <end position="12"/>
    </location>
</feature>
<accession>A0A3P6U4T3</accession>
<feature type="non-terminal residue" evidence="2">
    <location>
        <position position="107"/>
    </location>
</feature>
<evidence type="ECO:0000256" key="1">
    <source>
        <dbReference type="SAM" id="MobiDB-lite"/>
    </source>
</evidence>
<dbReference type="OrthoDB" id="5860707at2759"/>
<proteinExistence type="predicted"/>
<dbReference type="Proteomes" id="UP000271889">
    <property type="component" value="Unassembled WGS sequence"/>
</dbReference>
<feature type="region of interest" description="Disordered" evidence="1">
    <location>
        <begin position="1"/>
        <end position="24"/>
    </location>
</feature>
<protein>
    <submittedName>
        <fullName evidence="2">Uncharacterized protein</fullName>
    </submittedName>
</protein>
<organism evidence="2 3">
    <name type="scientific">Cylicostephanus goldi</name>
    <name type="common">Nematode worm</name>
    <dbReference type="NCBI Taxonomy" id="71465"/>
    <lineage>
        <taxon>Eukaryota</taxon>
        <taxon>Metazoa</taxon>
        <taxon>Ecdysozoa</taxon>
        <taxon>Nematoda</taxon>
        <taxon>Chromadorea</taxon>
        <taxon>Rhabditida</taxon>
        <taxon>Rhabditina</taxon>
        <taxon>Rhabditomorpha</taxon>
        <taxon>Strongyloidea</taxon>
        <taxon>Strongylidae</taxon>
        <taxon>Cylicostephanus</taxon>
    </lineage>
</organism>
<gene>
    <name evidence="2" type="ORF">CGOC_LOCUS6904</name>
</gene>
<keyword evidence="3" id="KW-1185">Reference proteome</keyword>
<evidence type="ECO:0000313" key="3">
    <source>
        <dbReference type="Proteomes" id="UP000271889"/>
    </source>
</evidence>
<reference evidence="2 3" key="1">
    <citation type="submission" date="2018-11" db="EMBL/GenBank/DDBJ databases">
        <authorList>
            <consortium name="Pathogen Informatics"/>
        </authorList>
    </citation>
    <scope>NUCLEOTIDE SEQUENCE [LARGE SCALE GENOMIC DNA]</scope>
</reference>